<reference evidence="2 3" key="1">
    <citation type="submission" date="2019-05" db="EMBL/GenBank/DDBJ databases">
        <title>Another draft genome of Portunus trituberculatus and its Hox gene families provides insights of decapod evolution.</title>
        <authorList>
            <person name="Jeong J.-H."/>
            <person name="Song I."/>
            <person name="Kim S."/>
            <person name="Choi T."/>
            <person name="Kim D."/>
            <person name="Ryu S."/>
            <person name="Kim W."/>
        </authorList>
    </citation>
    <scope>NUCLEOTIDE SEQUENCE [LARGE SCALE GENOMIC DNA]</scope>
    <source>
        <tissue evidence="2">Muscle</tissue>
    </source>
</reference>
<dbReference type="AlphaFoldDB" id="A0A5B7FIF6"/>
<dbReference type="EMBL" id="VSRR010006673">
    <property type="protein sequence ID" value="MPC45317.1"/>
    <property type="molecule type" value="Genomic_DNA"/>
</dbReference>
<evidence type="ECO:0000313" key="2">
    <source>
        <dbReference type="EMBL" id="MPC45317.1"/>
    </source>
</evidence>
<dbReference type="Proteomes" id="UP000324222">
    <property type="component" value="Unassembled WGS sequence"/>
</dbReference>
<organism evidence="2 3">
    <name type="scientific">Portunus trituberculatus</name>
    <name type="common">Swimming crab</name>
    <name type="synonym">Neptunus trituberculatus</name>
    <dbReference type="NCBI Taxonomy" id="210409"/>
    <lineage>
        <taxon>Eukaryota</taxon>
        <taxon>Metazoa</taxon>
        <taxon>Ecdysozoa</taxon>
        <taxon>Arthropoda</taxon>
        <taxon>Crustacea</taxon>
        <taxon>Multicrustacea</taxon>
        <taxon>Malacostraca</taxon>
        <taxon>Eumalacostraca</taxon>
        <taxon>Eucarida</taxon>
        <taxon>Decapoda</taxon>
        <taxon>Pleocyemata</taxon>
        <taxon>Brachyura</taxon>
        <taxon>Eubrachyura</taxon>
        <taxon>Portunoidea</taxon>
        <taxon>Portunidae</taxon>
        <taxon>Portuninae</taxon>
        <taxon>Portunus</taxon>
    </lineage>
</organism>
<gene>
    <name evidence="2" type="ORF">E2C01_039013</name>
</gene>
<proteinExistence type="predicted"/>
<feature type="compositionally biased region" description="Basic and acidic residues" evidence="1">
    <location>
        <begin position="77"/>
        <end position="92"/>
    </location>
</feature>
<protein>
    <submittedName>
        <fullName evidence="2">Uncharacterized protein</fullName>
    </submittedName>
</protein>
<accession>A0A5B7FIF6</accession>
<evidence type="ECO:0000256" key="1">
    <source>
        <dbReference type="SAM" id="MobiDB-lite"/>
    </source>
</evidence>
<evidence type="ECO:0000313" key="3">
    <source>
        <dbReference type="Proteomes" id="UP000324222"/>
    </source>
</evidence>
<keyword evidence="3" id="KW-1185">Reference proteome</keyword>
<name>A0A5B7FIF6_PORTR</name>
<feature type="region of interest" description="Disordered" evidence="1">
    <location>
        <begin position="39"/>
        <end position="124"/>
    </location>
</feature>
<sequence length="124" mass="12987">MELGRSSTLGLPRIGLAASCSFPLFLYAYVLKSVWRPSATNTITRPGSGATLDGDWRSLPSRDPETCGRGSSAAKPGSDHGEHGKGAYRLDSRQGTAVKTGDTGAGREGTAKRDEAHPLTATNL</sequence>
<feature type="compositionally biased region" description="Basic and acidic residues" evidence="1">
    <location>
        <begin position="54"/>
        <end position="66"/>
    </location>
</feature>
<comment type="caution">
    <text evidence="2">The sequence shown here is derived from an EMBL/GenBank/DDBJ whole genome shotgun (WGS) entry which is preliminary data.</text>
</comment>